<gene>
    <name evidence="2" type="ORF">EZJ58_1753</name>
</gene>
<evidence type="ECO:0000313" key="2">
    <source>
        <dbReference type="EMBL" id="TCL03676.1"/>
    </source>
</evidence>
<organism evidence="2 3">
    <name type="scientific">Sodalis ligni</name>
    <dbReference type="NCBI Taxonomy" id="2697027"/>
    <lineage>
        <taxon>Bacteria</taxon>
        <taxon>Pseudomonadati</taxon>
        <taxon>Pseudomonadota</taxon>
        <taxon>Gammaproteobacteria</taxon>
        <taxon>Enterobacterales</taxon>
        <taxon>Bruguierivoracaceae</taxon>
        <taxon>Sodalis</taxon>
    </lineage>
</organism>
<accession>A0A4R1NG69</accession>
<protein>
    <submittedName>
        <fullName evidence="2">Uncharacterized protein</fullName>
    </submittedName>
</protein>
<evidence type="ECO:0000256" key="1">
    <source>
        <dbReference type="SAM" id="MobiDB-lite"/>
    </source>
</evidence>
<keyword evidence="3" id="KW-1185">Reference proteome</keyword>
<name>A0A4R1NG69_9GAMM</name>
<reference evidence="2 3" key="1">
    <citation type="submission" date="2019-02" db="EMBL/GenBank/DDBJ databases">
        <title>Investigation of anaerobic lignin degradation for improved lignocellulosic biofuels.</title>
        <authorList>
            <person name="Deangelis K."/>
        </authorList>
    </citation>
    <scope>NUCLEOTIDE SEQUENCE [LARGE SCALE GENOMIC DNA]</scope>
    <source>
        <strain evidence="2 3">159R</strain>
    </source>
</reference>
<dbReference type="RefSeq" id="WP_132922522.1">
    <property type="nucleotide sequence ID" value="NZ_SJOI01000001.1"/>
</dbReference>
<dbReference type="EMBL" id="SJOI01000001">
    <property type="protein sequence ID" value="TCL03676.1"/>
    <property type="molecule type" value="Genomic_DNA"/>
</dbReference>
<dbReference type="Proteomes" id="UP000294555">
    <property type="component" value="Unassembled WGS sequence"/>
</dbReference>
<proteinExistence type="predicted"/>
<feature type="region of interest" description="Disordered" evidence="1">
    <location>
        <begin position="1"/>
        <end position="26"/>
    </location>
</feature>
<sequence>MVKKRVNGIGNADNHSLQKSEHESDTGNGLLVMSAGIVCRFTNMAEIPYGGTKPALPRRYDRPF</sequence>
<comment type="caution">
    <text evidence="2">The sequence shown here is derived from an EMBL/GenBank/DDBJ whole genome shotgun (WGS) entry which is preliminary data.</text>
</comment>
<evidence type="ECO:0000313" key="3">
    <source>
        <dbReference type="Proteomes" id="UP000294555"/>
    </source>
</evidence>
<feature type="compositionally biased region" description="Basic and acidic residues" evidence="1">
    <location>
        <begin position="16"/>
        <end position="25"/>
    </location>
</feature>
<dbReference type="AlphaFoldDB" id="A0A4R1NG69"/>